<evidence type="ECO:0000256" key="1">
    <source>
        <dbReference type="SAM" id="MobiDB-lite"/>
    </source>
</evidence>
<sequence>MAQQHGTRRTRADAAAEPPDAASGWRVSLEAGHRGRLTMRAVVLPAALVPPARVVVRLDPAPTDPRPGAPFLAHKTTWRAPYARARERAGVTGRDEVLLWDPEGYILDGSYTTVAVAPYGAADGAAAPWVTPDRACLPGLERAAQLRRGSLVLGRIHRSQLREGMVIRLMNSVRGVFEGTLQFSSDAC</sequence>
<feature type="region of interest" description="Disordered" evidence="1">
    <location>
        <begin position="1"/>
        <end position="24"/>
    </location>
</feature>
<dbReference type="Gene3D" id="3.20.10.10">
    <property type="entry name" value="D-amino Acid Aminotransferase, subunit A, domain 2"/>
    <property type="match status" value="1"/>
</dbReference>
<reference evidence="3" key="1">
    <citation type="journal article" date="2018" name="Nat. Microbiol.">
        <title>Leveraging single-cell genomics to expand the fungal tree of life.</title>
        <authorList>
            <person name="Ahrendt S.R."/>
            <person name="Quandt C.A."/>
            <person name="Ciobanu D."/>
            <person name="Clum A."/>
            <person name="Salamov A."/>
            <person name="Andreopoulos B."/>
            <person name="Cheng J.F."/>
            <person name="Woyke T."/>
            <person name="Pelin A."/>
            <person name="Henrissat B."/>
            <person name="Reynolds N.K."/>
            <person name="Benny G.L."/>
            <person name="Smith M.E."/>
            <person name="James T.Y."/>
            <person name="Grigoriev I.V."/>
        </authorList>
    </citation>
    <scope>NUCLEOTIDE SEQUENCE [LARGE SCALE GENOMIC DNA]</scope>
    <source>
        <strain evidence="3">ATCC 52028</strain>
    </source>
</reference>
<dbReference type="InterPro" id="IPR036038">
    <property type="entry name" value="Aminotransferase-like"/>
</dbReference>
<proteinExistence type="predicted"/>
<gene>
    <name evidence="2" type="ORF">CAUPRSCDRAFT_11870</name>
</gene>
<dbReference type="Pfam" id="PF01063">
    <property type="entry name" value="Aminotran_4"/>
    <property type="match status" value="1"/>
</dbReference>
<dbReference type="SUPFAM" id="SSF56752">
    <property type="entry name" value="D-aminoacid aminotransferase-like PLP-dependent enzymes"/>
    <property type="match status" value="1"/>
</dbReference>
<dbReference type="Proteomes" id="UP000268535">
    <property type="component" value="Unassembled WGS sequence"/>
</dbReference>
<feature type="compositionally biased region" description="Low complexity" evidence="1">
    <location>
        <begin position="13"/>
        <end position="22"/>
    </location>
</feature>
<accession>A0A4V1ITB1</accession>
<dbReference type="InterPro" id="IPR001544">
    <property type="entry name" value="Aminotrans_IV"/>
</dbReference>
<name>A0A4V1ITB1_9FUNG</name>
<evidence type="ECO:0000313" key="2">
    <source>
        <dbReference type="EMBL" id="RKO96437.1"/>
    </source>
</evidence>
<organism evidence="2 3">
    <name type="scientific">Caulochytrium protostelioides</name>
    <dbReference type="NCBI Taxonomy" id="1555241"/>
    <lineage>
        <taxon>Eukaryota</taxon>
        <taxon>Fungi</taxon>
        <taxon>Fungi incertae sedis</taxon>
        <taxon>Chytridiomycota</taxon>
        <taxon>Chytridiomycota incertae sedis</taxon>
        <taxon>Chytridiomycetes</taxon>
        <taxon>Caulochytriales</taxon>
        <taxon>Caulochytriaceae</taxon>
        <taxon>Caulochytrium</taxon>
    </lineage>
</organism>
<dbReference type="GO" id="GO:0003824">
    <property type="term" value="F:catalytic activity"/>
    <property type="evidence" value="ECO:0007669"/>
    <property type="project" value="InterPro"/>
</dbReference>
<dbReference type="EMBL" id="ML009952">
    <property type="protein sequence ID" value="RKO96437.1"/>
    <property type="molecule type" value="Genomic_DNA"/>
</dbReference>
<dbReference type="AlphaFoldDB" id="A0A4V1ITB1"/>
<evidence type="ECO:0000313" key="3">
    <source>
        <dbReference type="Proteomes" id="UP000268535"/>
    </source>
</evidence>
<dbReference type="InterPro" id="IPR043132">
    <property type="entry name" value="BCAT-like_C"/>
</dbReference>
<protein>
    <submittedName>
        <fullName evidence="2">Uncharacterized protein</fullName>
    </submittedName>
</protein>